<evidence type="ECO:0000313" key="2">
    <source>
        <dbReference type="EMBL" id="KAK7504569.1"/>
    </source>
</evidence>
<dbReference type="AlphaFoldDB" id="A0ABD0LYN6"/>
<gene>
    <name evidence="2" type="ORF">BaRGS_00004055</name>
</gene>
<reference evidence="2 3" key="1">
    <citation type="journal article" date="2023" name="Sci. Data">
        <title>Genome assembly of the Korean intertidal mud-creeper Batillaria attramentaria.</title>
        <authorList>
            <person name="Patra A.K."/>
            <person name="Ho P.T."/>
            <person name="Jun S."/>
            <person name="Lee S.J."/>
            <person name="Kim Y."/>
            <person name="Won Y.J."/>
        </authorList>
    </citation>
    <scope>NUCLEOTIDE SEQUENCE [LARGE SCALE GENOMIC DNA]</scope>
    <source>
        <strain evidence="2">Wonlab-2016</strain>
    </source>
</reference>
<organism evidence="2 3">
    <name type="scientific">Batillaria attramentaria</name>
    <dbReference type="NCBI Taxonomy" id="370345"/>
    <lineage>
        <taxon>Eukaryota</taxon>
        <taxon>Metazoa</taxon>
        <taxon>Spiralia</taxon>
        <taxon>Lophotrochozoa</taxon>
        <taxon>Mollusca</taxon>
        <taxon>Gastropoda</taxon>
        <taxon>Caenogastropoda</taxon>
        <taxon>Sorbeoconcha</taxon>
        <taxon>Cerithioidea</taxon>
        <taxon>Batillariidae</taxon>
        <taxon>Batillaria</taxon>
    </lineage>
</organism>
<keyword evidence="3" id="KW-1185">Reference proteome</keyword>
<name>A0ABD0LYN6_9CAEN</name>
<evidence type="ECO:0000313" key="3">
    <source>
        <dbReference type="Proteomes" id="UP001519460"/>
    </source>
</evidence>
<feature type="region of interest" description="Disordered" evidence="1">
    <location>
        <begin position="1"/>
        <end position="20"/>
    </location>
</feature>
<accession>A0ABD0LYN6</accession>
<comment type="caution">
    <text evidence="2">The sequence shown here is derived from an EMBL/GenBank/DDBJ whole genome shotgun (WGS) entry which is preliminary data.</text>
</comment>
<dbReference type="Proteomes" id="UP001519460">
    <property type="component" value="Unassembled WGS sequence"/>
</dbReference>
<protein>
    <submittedName>
        <fullName evidence="2">Uncharacterized protein</fullName>
    </submittedName>
</protein>
<dbReference type="EMBL" id="JACVVK020000014">
    <property type="protein sequence ID" value="KAK7504569.1"/>
    <property type="molecule type" value="Genomic_DNA"/>
</dbReference>
<evidence type="ECO:0000256" key="1">
    <source>
        <dbReference type="SAM" id="MobiDB-lite"/>
    </source>
</evidence>
<sequence>MHPAAEARTPAEPQRTPAHIRSANQRFHLAAVKLRSKPVGEPQSLSGVRRAADSVEYSQWRLIEVGSPLYIDSFRCLVTEDQEYAISQAALELQVNLQCCGL</sequence>
<proteinExistence type="predicted"/>